<evidence type="ECO:0000313" key="3">
    <source>
        <dbReference type="Proteomes" id="UP001501266"/>
    </source>
</evidence>
<feature type="compositionally biased region" description="Basic and acidic residues" evidence="1">
    <location>
        <begin position="1"/>
        <end position="20"/>
    </location>
</feature>
<evidence type="ECO:0000256" key="1">
    <source>
        <dbReference type="SAM" id="MobiDB-lite"/>
    </source>
</evidence>
<proteinExistence type="predicted"/>
<feature type="compositionally biased region" description="Acidic residues" evidence="1">
    <location>
        <begin position="21"/>
        <end position="32"/>
    </location>
</feature>
<sequence>MQRDRAAGDGGERGLRRDGDGEADAADADDEPLSACGQHGSVEPRDHAPSLGLRDDPGGLPRRRAPAGSLA</sequence>
<dbReference type="Proteomes" id="UP001501266">
    <property type="component" value="Unassembled WGS sequence"/>
</dbReference>
<gene>
    <name evidence="2" type="ORF">GCM10009640_04110</name>
</gene>
<dbReference type="EMBL" id="BAAAKK010000001">
    <property type="protein sequence ID" value="GAA1418369.1"/>
    <property type="molecule type" value="Genomic_DNA"/>
</dbReference>
<accession>A0ABP4JC66</accession>
<comment type="caution">
    <text evidence="2">The sequence shown here is derived from an EMBL/GenBank/DDBJ whole genome shotgun (WGS) entry which is preliminary data.</text>
</comment>
<reference evidence="3" key="1">
    <citation type="journal article" date="2019" name="Int. J. Syst. Evol. Microbiol.">
        <title>The Global Catalogue of Microorganisms (GCM) 10K type strain sequencing project: providing services to taxonomists for standard genome sequencing and annotation.</title>
        <authorList>
            <consortium name="The Broad Institute Genomics Platform"/>
            <consortium name="The Broad Institute Genome Sequencing Center for Infectious Disease"/>
            <person name="Wu L."/>
            <person name="Ma J."/>
        </authorList>
    </citation>
    <scope>NUCLEOTIDE SEQUENCE [LARGE SCALE GENOMIC DNA]</scope>
    <source>
        <strain evidence="3">JCM 12398</strain>
    </source>
</reference>
<name>A0ABP4JC66_9MICO</name>
<evidence type="ECO:0000313" key="2">
    <source>
        <dbReference type="EMBL" id="GAA1418369.1"/>
    </source>
</evidence>
<protein>
    <submittedName>
        <fullName evidence="2">Uncharacterized protein</fullName>
    </submittedName>
</protein>
<organism evidence="2 3">
    <name type="scientific">Agrococcus citreus</name>
    <dbReference type="NCBI Taxonomy" id="84643"/>
    <lineage>
        <taxon>Bacteria</taxon>
        <taxon>Bacillati</taxon>
        <taxon>Actinomycetota</taxon>
        <taxon>Actinomycetes</taxon>
        <taxon>Micrococcales</taxon>
        <taxon>Microbacteriaceae</taxon>
        <taxon>Agrococcus</taxon>
    </lineage>
</organism>
<feature type="region of interest" description="Disordered" evidence="1">
    <location>
        <begin position="1"/>
        <end position="71"/>
    </location>
</feature>
<feature type="compositionally biased region" description="Basic and acidic residues" evidence="1">
    <location>
        <begin position="42"/>
        <end position="57"/>
    </location>
</feature>
<keyword evidence="3" id="KW-1185">Reference proteome</keyword>